<evidence type="ECO:0000313" key="3">
    <source>
        <dbReference type="EMBL" id="SHG71210.1"/>
    </source>
</evidence>
<dbReference type="Proteomes" id="UP000184221">
    <property type="component" value="Unassembled WGS sequence"/>
</dbReference>
<dbReference type="SUPFAM" id="SSF52980">
    <property type="entry name" value="Restriction endonuclease-like"/>
    <property type="match status" value="1"/>
</dbReference>
<dbReference type="PANTHER" id="PTHR34039:SF1">
    <property type="entry name" value="UPF0102 PROTEIN YRAN"/>
    <property type="match status" value="1"/>
</dbReference>
<dbReference type="AlphaFoldDB" id="A0A1M5M1Z2"/>
<dbReference type="PANTHER" id="PTHR34039">
    <property type="entry name" value="UPF0102 PROTEIN YRAN"/>
    <property type="match status" value="1"/>
</dbReference>
<keyword evidence="3" id="KW-0540">Nuclease</keyword>
<accession>A0A1M5M1Z2</accession>
<dbReference type="InterPro" id="IPR011856">
    <property type="entry name" value="tRNA_endonuc-like_dom_sf"/>
</dbReference>
<dbReference type="Gene3D" id="3.40.1350.10">
    <property type="match status" value="1"/>
</dbReference>
<dbReference type="GO" id="GO:0003676">
    <property type="term" value="F:nucleic acid binding"/>
    <property type="evidence" value="ECO:0007669"/>
    <property type="project" value="InterPro"/>
</dbReference>
<sequence length="151" mass="16608">MPFDFHPDAVQGVQLAFDFDAAPVCVAPFAPKAPRRQTNYHAGLTAEGLVERYYARRGARLLHSRWRGPGGEIDLILGEGDRVVFVEVKKSKTHARAVQRVSARQMQRIQASAEAYLDRCPKGSLTEVRIDVALVDGQGVVRTIENAPLAA</sequence>
<dbReference type="GO" id="GO:0004519">
    <property type="term" value="F:endonuclease activity"/>
    <property type="evidence" value="ECO:0007669"/>
    <property type="project" value="UniProtKB-KW"/>
</dbReference>
<dbReference type="OrthoDB" id="9812968at2"/>
<keyword evidence="4" id="KW-1185">Reference proteome</keyword>
<dbReference type="InterPro" id="IPR003509">
    <property type="entry name" value="UPF0102_YraN-like"/>
</dbReference>
<keyword evidence="3" id="KW-0255">Endonuclease</keyword>
<evidence type="ECO:0000313" key="4">
    <source>
        <dbReference type="Proteomes" id="UP000184221"/>
    </source>
</evidence>
<dbReference type="EMBL" id="FQXC01000001">
    <property type="protein sequence ID" value="SHG71210.1"/>
    <property type="molecule type" value="Genomic_DNA"/>
</dbReference>
<name>A0A1M5M1Z2_9RHOB</name>
<dbReference type="InterPro" id="IPR011335">
    <property type="entry name" value="Restrct_endonuc-II-like"/>
</dbReference>
<protein>
    <recommendedName>
        <fullName evidence="2">UPF0102 protein SAMN05443551_0363</fullName>
    </recommendedName>
</protein>
<proteinExistence type="inferred from homology"/>
<dbReference type="RefSeq" id="WP_072775815.1">
    <property type="nucleotide sequence ID" value="NZ_FQXC01000001.1"/>
</dbReference>
<dbReference type="HAMAP" id="MF_00048">
    <property type="entry name" value="UPF0102"/>
    <property type="match status" value="1"/>
</dbReference>
<comment type="similarity">
    <text evidence="1 2">Belongs to the UPF0102 family.</text>
</comment>
<evidence type="ECO:0000256" key="2">
    <source>
        <dbReference type="HAMAP-Rule" id="MF_00048"/>
    </source>
</evidence>
<organism evidence="3 4">
    <name type="scientific">Marivita hallyeonensis</name>
    <dbReference type="NCBI Taxonomy" id="996342"/>
    <lineage>
        <taxon>Bacteria</taxon>
        <taxon>Pseudomonadati</taxon>
        <taxon>Pseudomonadota</taxon>
        <taxon>Alphaproteobacteria</taxon>
        <taxon>Rhodobacterales</taxon>
        <taxon>Roseobacteraceae</taxon>
        <taxon>Marivita</taxon>
    </lineage>
</organism>
<evidence type="ECO:0000256" key="1">
    <source>
        <dbReference type="ARBA" id="ARBA00006738"/>
    </source>
</evidence>
<dbReference type="STRING" id="996342.SAMN05443551_0363"/>
<gene>
    <name evidence="3" type="ORF">SAMN05443551_0363</name>
</gene>
<keyword evidence="3" id="KW-0378">Hydrolase</keyword>
<reference evidence="3 4" key="1">
    <citation type="submission" date="2016-11" db="EMBL/GenBank/DDBJ databases">
        <authorList>
            <person name="Jaros S."/>
            <person name="Januszkiewicz K."/>
            <person name="Wedrychowicz H."/>
        </authorList>
    </citation>
    <scope>NUCLEOTIDE SEQUENCE [LARGE SCALE GENOMIC DNA]</scope>
    <source>
        <strain evidence="3 4">DSM 29431</strain>
    </source>
</reference>
<dbReference type="Pfam" id="PF02021">
    <property type="entry name" value="UPF0102"/>
    <property type="match status" value="1"/>
</dbReference>